<accession>X0V2J2</accession>
<evidence type="ECO:0000259" key="1">
    <source>
        <dbReference type="Pfam" id="PF00078"/>
    </source>
</evidence>
<comment type="caution">
    <text evidence="2">The sequence shown here is derived from an EMBL/GenBank/DDBJ whole genome shotgun (WGS) entry which is preliminary data.</text>
</comment>
<organism evidence="2">
    <name type="scientific">marine sediment metagenome</name>
    <dbReference type="NCBI Taxonomy" id="412755"/>
    <lineage>
        <taxon>unclassified sequences</taxon>
        <taxon>metagenomes</taxon>
        <taxon>ecological metagenomes</taxon>
    </lineage>
</organism>
<sequence>MEAVTDPDNMSQAWKNVRANRGAAGPDGITLTEFPKWLRPRWPEIKQQLLDGAYRPQPVRRVTIDKPDGGKRQLGIPNVLDRLIQQAIVQVLTPLFDPKFSDSSHGFRPNRSAHGAAKQVQRTIRQGYRHAIDMDLSKFFDRVQHDVLMNRIARKVSDKRMLQLIGR</sequence>
<dbReference type="InterPro" id="IPR043502">
    <property type="entry name" value="DNA/RNA_pol_sf"/>
</dbReference>
<dbReference type="AlphaFoldDB" id="X0V2J2"/>
<evidence type="ECO:0000313" key="2">
    <source>
        <dbReference type="EMBL" id="GAG06738.1"/>
    </source>
</evidence>
<dbReference type="InterPro" id="IPR051083">
    <property type="entry name" value="GrpII_Intron_Splice-Mob/Def"/>
</dbReference>
<dbReference type="PANTHER" id="PTHR34047:SF8">
    <property type="entry name" value="PROTEIN YKFC"/>
    <property type="match status" value="1"/>
</dbReference>
<dbReference type="Pfam" id="PF00078">
    <property type="entry name" value="RVT_1"/>
    <property type="match status" value="1"/>
</dbReference>
<name>X0V2J2_9ZZZZ</name>
<feature type="domain" description="Reverse transcriptase" evidence="1">
    <location>
        <begin position="64"/>
        <end position="154"/>
    </location>
</feature>
<proteinExistence type="predicted"/>
<dbReference type="EMBL" id="BARS01029635">
    <property type="protein sequence ID" value="GAG06738.1"/>
    <property type="molecule type" value="Genomic_DNA"/>
</dbReference>
<protein>
    <recommendedName>
        <fullName evidence="1">Reverse transcriptase domain-containing protein</fullName>
    </recommendedName>
</protein>
<dbReference type="SUPFAM" id="SSF56672">
    <property type="entry name" value="DNA/RNA polymerases"/>
    <property type="match status" value="1"/>
</dbReference>
<dbReference type="InterPro" id="IPR000477">
    <property type="entry name" value="RT_dom"/>
</dbReference>
<dbReference type="PANTHER" id="PTHR34047">
    <property type="entry name" value="NUCLEAR INTRON MATURASE 1, MITOCHONDRIAL-RELATED"/>
    <property type="match status" value="1"/>
</dbReference>
<gene>
    <name evidence="2" type="ORF">S01H1_46287</name>
</gene>
<reference evidence="2" key="1">
    <citation type="journal article" date="2014" name="Front. Microbiol.">
        <title>High frequency of phylogenetically diverse reductive dehalogenase-homologous genes in deep subseafloor sedimentary metagenomes.</title>
        <authorList>
            <person name="Kawai M."/>
            <person name="Futagami T."/>
            <person name="Toyoda A."/>
            <person name="Takaki Y."/>
            <person name="Nishi S."/>
            <person name="Hori S."/>
            <person name="Arai W."/>
            <person name="Tsubouchi T."/>
            <person name="Morono Y."/>
            <person name="Uchiyama I."/>
            <person name="Ito T."/>
            <person name="Fujiyama A."/>
            <person name="Inagaki F."/>
            <person name="Takami H."/>
        </authorList>
    </citation>
    <scope>NUCLEOTIDE SEQUENCE</scope>
    <source>
        <strain evidence="2">Expedition CK06-06</strain>
    </source>
</reference>
<dbReference type="CDD" id="cd01651">
    <property type="entry name" value="RT_G2_intron"/>
    <property type="match status" value="1"/>
</dbReference>
<feature type="non-terminal residue" evidence="2">
    <location>
        <position position="167"/>
    </location>
</feature>